<keyword evidence="5 9" id="KW-0997">Cell inner membrane</keyword>
<dbReference type="Gene3D" id="2.40.30.170">
    <property type="match status" value="1"/>
</dbReference>
<evidence type="ECO:0000256" key="6">
    <source>
        <dbReference type="ARBA" id="ARBA00022692"/>
    </source>
</evidence>
<comment type="similarity">
    <text evidence="2 9">Belongs to the membrane fusion protein (MFP) (TC 8.A.1) family.</text>
</comment>
<dbReference type="PANTHER" id="PTHR30386:SF26">
    <property type="entry name" value="TRANSPORT PROTEIN COMB"/>
    <property type="match status" value="1"/>
</dbReference>
<dbReference type="GO" id="GO:0009306">
    <property type="term" value="P:protein secretion"/>
    <property type="evidence" value="ECO:0007669"/>
    <property type="project" value="InterPro"/>
</dbReference>
<keyword evidence="6 9" id="KW-0812">Transmembrane</keyword>
<dbReference type="Proteomes" id="UP000003208">
    <property type="component" value="Unassembled WGS sequence"/>
</dbReference>
<evidence type="ECO:0000313" key="14">
    <source>
        <dbReference type="Proteomes" id="UP000003208"/>
    </source>
</evidence>
<dbReference type="InterPro" id="IPR010129">
    <property type="entry name" value="T1SS_HlyD"/>
</dbReference>
<evidence type="ECO:0000256" key="8">
    <source>
        <dbReference type="ARBA" id="ARBA00023136"/>
    </source>
</evidence>
<dbReference type="InterPro" id="IPR006144">
    <property type="entry name" value="Secretion_HlyD_CS"/>
</dbReference>
<dbReference type="AlphaFoldDB" id="G6YQ83"/>
<dbReference type="Gene3D" id="2.40.50.100">
    <property type="match status" value="1"/>
</dbReference>
<dbReference type="NCBIfam" id="TIGR01843">
    <property type="entry name" value="type_I_hlyD"/>
    <property type="match status" value="1"/>
</dbReference>
<keyword evidence="8 9" id="KW-0472">Membrane</keyword>
<evidence type="ECO:0000256" key="9">
    <source>
        <dbReference type="RuleBase" id="RU365093"/>
    </source>
</evidence>
<comment type="subcellular location">
    <subcellularLocation>
        <location evidence="1 9">Cell inner membrane</location>
        <topology evidence="1 9">Single-pass membrane protein</topology>
    </subcellularLocation>
</comment>
<dbReference type="PANTHER" id="PTHR30386">
    <property type="entry name" value="MEMBRANE FUSION SUBUNIT OF EMRAB-TOLC MULTIDRUG EFFLUX PUMP"/>
    <property type="match status" value="1"/>
</dbReference>
<dbReference type="InterPro" id="IPR058982">
    <property type="entry name" value="Beta-barrel_AprE"/>
</dbReference>
<evidence type="ECO:0000256" key="10">
    <source>
        <dbReference type="SAM" id="Coils"/>
    </source>
</evidence>
<evidence type="ECO:0000256" key="3">
    <source>
        <dbReference type="ARBA" id="ARBA00022448"/>
    </source>
</evidence>
<evidence type="ECO:0000313" key="13">
    <source>
        <dbReference type="EMBL" id="EHJ05589.1"/>
    </source>
</evidence>
<organism evidence="13 14">
    <name type="scientific">Marinobacter manganoxydans MnI7-9</name>
    <dbReference type="NCBI Taxonomy" id="1094979"/>
    <lineage>
        <taxon>Bacteria</taxon>
        <taxon>Pseudomonadati</taxon>
        <taxon>Pseudomonadota</taxon>
        <taxon>Gammaproteobacteria</taxon>
        <taxon>Pseudomonadales</taxon>
        <taxon>Marinobacteraceae</taxon>
        <taxon>Marinobacter</taxon>
    </lineage>
</organism>
<keyword evidence="7 9" id="KW-1133">Transmembrane helix</keyword>
<name>G6YQ83_9GAMM</name>
<proteinExistence type="inferred from homology"/>
<evidence type="ECO:0000256" key="7">
    <source>
        <dbReference type="ARBA" id="ARBA00022989"/>
    </source>
</evidence>
<dbReference type="InterPro" id="IPR050739">
    <property type="entry name" value="MFP"/>
</dbReference>
<dbReference type="Pfam" id="PF25994">
    <property type="entry name" value="HH_AprE"/>
    <property type="match status" value="1"/>
</dbReference>
<dbReference type="RefSeq" id="WP_008170913.1">
    <property type="nucleotide sequence ID" value="NZ_AGTR01000016.1"/>
</dbReference>
<keyword evidence="10" id="KW-0175">Coiled coil</keyword>
<keyword evidence="4 9" id="KW-1003">Cell membrane</keyword>
<evidence type="ECO:0000256" key="4">
    <source>
        <dbReference type="ARBA" id="ARBA00022475"/>
    </source>
</evidence>
<dbReference type="EMBL" id="AGTR01000016">
    <property type="protein sequence ID" value="EHJ05589.1"/>
    <property type="molecule type" value="Genomic_DNA"/>
</dbReference>
<dbReference type="PATRIC" id="fig|1094979.3.peg.912"/>
<dbReference type="PROSITE" id="PS00543">
    <property type="entry name" value="HLYD_FAMILY"/>
    <property type="match status" value="1"/>
</dbReference>
<feature type="domain" description="AprE-like beta-barrel" evidence="12">
    <location>
        <begin position="367"/>
        <end position="453"/>
    </location>
</feature>
<evidence type="ECO:0000259" key="11">
    <source>
        <dbReference type="Pfam" id="PF25994"/>
    </source>
</evidence>
<dbReference type="Gene3D" id="1.10.287.470">
    <property type="entry name" value="Helix hairpin bin"/>
    <property type="match status" value="1"/>
</dbReference>
<protein>
    <recommendedName>
        <fullName evidence="9">Membrane fusion protein (MFP) family protein</fullName>
    </recommendedName>
</protein>
<evidence type="ECO:0000256" key="5">
    <source>
        <dbReference type="ARBA" id="ARBA00022519"/>
    </source>
</evidence>
<evidence type="ECO:0000259" key="12">
    <source>
        <dbReference type="Pfam" id="PF26002"/>
    </source>
</evidence>
<dbReference type="Pfam" id="PF26002">
    <property type="entry name" value="Beta-barrel_AprE"/>
    <property type="match status" value="1"/>
</dbReference>
<keyword evidence="14" id="KW-1185">Reference proteome</keyword>
<dbReference type="InterPro" id="IPR058781">
    <property type="entry name" value="HH_AprE-like"/>
</dbReference>
<feature type="domain" description="AprE-like long alpha-helical hairpin" evidence="11">
    <location>
        <begin position="143"/>
        <end position="324"/>
    </location>
</feature>
<evidence type="ECO:0000256" key="1">
    <source>
        <dbReference type="ARBA" id="ARBA00004377"/>
    </source>
</evidence>
<keyword evidence="3 9" id="KW-0813">Transport</keyword>
<feature type="transmembrane region" description="Helical" evidence="9">
    <location>
        <begin position="68"/>
        <end position="86"/>
    </location>
</feature>
<feature type="coiled-coil region" evidence="10">
    <location>
        <begin position="196"/>
        <end position="289"/>
    </location>
</feature>
<evidence type="ECO:0000256" key="2">
    <source>
        <dbReference type="ARBA" id="ARBA00009477"/>
    </source>
</evidence>
<reference evidence="13 14" key="1">
    <citation type="journal article" date="2012" name="J. Bacteriol.">
        <title>Genome sequence of deep-sea manganese-oxidizing bacterium Marinobacter manganoxydans MnI7-9.</title>
        <authorList>
            <person name="Wang H."/>
            <person name="Li H."/>
            <person name="Shao Z."/>
            <person name="Liao S."/>
            <person name="Johnstone L."/>
            <person name="Rensing C."/>
            <person name="Wang G."/>
        </authorList>
    </citation>
    <scope>NUCLEOTIDE SEQUENCE [LARGE SCALE GENOMIC DNA]</scope>
    <source>
        <strain evidence="13 14">MnI7-9</strain>
    </source>
</reference>
<gene>
    <name evidence="13" type="ORF">KYE_04761</name>
</gene>
<dbReference type="GO" id="GO:0005886">
    <property type="term" value="C:plasma membrane"/>
    <property type="evidence" value="ECO:0007669"/>
    <property type="project" value="UniProtKB-SubCell"/>
</dbReference>
<sequence>MSDQSNQQRTLAEKSFHGIGRGSDRVGRKSEGLFDRVFGRWLRIPDTEGWEVDSEWARVQQEPIRARSLLWMVFFAFVALLVWAALAPIDEVARGEGKVIPSSQLQVIQTLDGGVVEEVAVQEGDLVSKGDLLVSVESTRFASDLAEQKSRELALKADIVRLRALVDGTDIQFPSEFSETAPELLEVQRSLFENSRQELQEQRLIYQQQLEQRQADLREAESARTQYQEVLDLASRELELKRPLVASGAVSEVDLIKLEREISNARGEVNQANAAISRARSAITEARSKIREAGLMMTNKWRQQLSESISELAAIRDAMGGLDDRVSKTQIVSPVDGTVQRLFAKTEGGVVAPGQDVVEIVPLNDELLVEAKISPRDIAFIRRGQKAIVKFSAYDFAVFGGLEATVEHISADTITDEKDNTFYLIRLRTESEGFSEKLSIIPGMTAQVDILTGEKTVLNYLLKPVVRATSQAMSER</sequence>
<accession>G6YQ83</accession>
<dbReference type="PRINTS" id="PR01490">
    <property type="entry name" value="RTXTOXIND"/>
</dbReference>